<keyword evidence="2" id="KW-0479">Metal-binding</keyword>
<comment type="caution">
    <text evidence="4">The sequence shown here is derived from an EMBL/GenBank/DDBJ whole genome shotgun (WGS) entry which is preliminary data.</text>
</comment>
<evidence type="ECO:0000256" key="2">
    <source>
        <dbReference type="ARBA" id="ARBA00022485"/>
    </source>
</evidence>
<reference evidence="4" key="1">
    <citation type="submission" date="2020-05" db="EMBL/GenBank/DDBJ databases">
        <title>Phylogenomic resolution of chytrid fungi.</title>
        <authorList>
            <person name="Stajich J.E."/>
            <person name="Amses K."/>
            <person name="Simmons R."/>
            <person name="Seto K."/>
            <person name="Myers J."/>
            <person name="Bonds A."/>
            <person name="Quandt C.A."/>
            <person name="Barry K."/>
            <person name="Liu P."/>
            <person name="Grigoriev I."/>
            <person name="Longcore J.E."/>
            <person name="James T.Y."/>
        </authorList>
    </citation>
    <scope>NUCLEOTIDE SEQUENCE</scope>
    <source>
        <strain evidence="4">PLAUS21</strain>
    </source>
</reference>
<dbReference type="Gene3D" id="3.40.50.1780">
    <property type="match status" value="1"/>
</dbReference>
<dbReference type="SMART" id="SM00902">
    <property type="entry name" value="Fe_hyd_SSU"/>
    <property type="match status" value="1"/>
</dbReference>
<dbReference type="EMBL" id="JADGKB010000027">
    <property type="protein sequence ID" value="KAJ3258450.1"/>
    <property type="molecule type" value="Genomic_DNA"/>
</dbReference>
<dbReference type="Pfam" id="PF02906">
    <property type="entry name" value="Fe_hyd_lg_C"/>
    <property type="match status" value="1"/>
</dbReference>
<evidence type="ECO:0000256" key="1">
    <source>
        <dbReference type="ARBA" id="ARBA00006596"/>
    </source>
</evidence>
<dbReference type="GO" id="GO:0051539">
    <property type="term" value="F:4 iron, 4 sulfur cluster binding"/>
    <property type="evidence" value="ECO:0007669"/>
    <property type="project" value="UniProtKB-KW"/>
</dbReference>
<keyword evidence="5" id="KW-1185">Reference proteome</keyword>
<comment type="similarity">
    <text evidence="1">Belongs to the NARF family.</text>
</comment>
<evidence type="ECO:0000259" key="3">
    <source>
        <dbReference type="SMART" id="SM00902"/>
    </source>
</evidence>
<organism evidence="4 5">
    <name type="scientific">Boothiomyces macroporosus</name>
    <dbReference type="NCBI Taxonomy" id="261099"/>
    <lineage>
        <taxon>Eukaryota</taxon>
        <taxon>Fungi</taxon>
        <taxon>Fungi incertae sedis</taxon>
        <taxon>Chytridiomycota</taxon>
        <taxon>Chytridiomycota incertae sedis</taxon>
        <taxon>Chytridiomycetes</taxon>
        <taxon>Rhizophydiales</taxon>
        <taxon>Terramycetaceae</taxon>
        <taxon>Boothiomyces</taxon>
    </lineage>
</organism>
<dbReference type="InterPro" id="IPR009016">
    <property type="entry name" value="Fe_hydrogenase"/>
</dbReference>
<dbReference type="AlphaFoldDB" id="A0AAD5UHR7"/>
<dbReference type="Pfam" id="PF02256">
    <property type="entry name" value="Fe_hyd_SSU"/>
    <property type="match status" value="1"/>
</dbReference>
<dbReference type="SUPFAM" id="SSF53920">
    <property type="entry name" value="Fe-only hydrogenase"/>
    <property type="match status" value="1"/>
</dbReference>
<dbReference type="Proteomes" id="UP001210925">
    <property type="component" value="Unassembled WGS sequence"/>
</dbReference>
<feature type="domain" description="Iron hydrogenase small subunit" evidence="3">
    <location>
        <begin position="422"/>
        <end position="480"/>
    </location>
</feature>
<gene>
    <name evidence="4" type="ORF">HK103_003572</name>
</gene>
<dbReference type="PANTHER" id="PTHR11615">
    <property type="entry name" value="NITRATE, FORMATE, IRON DEHYDROGENASE"/>
    <property type="match status" value="1"/>
</dbReference>
<name>A0AAD5UHR7_9FUNG</name>
<sequence length="491" mass="54866">MSFSSAVVLTDLNDFISPSQACIKPVDTPKPTTDSAQVKIDKDGSYYQVQIDGSEQKLESATISLNDCLACSGCITSAESVLITQQSYEEFYKVLKQNAEYKQDGLMDKIQIVCISISSQSRASIGAKFGLNSEEIWHKLAQIMTNHFGVDHVFDVDFARDLALLESGKSFVSRFAKQDELPMLASSCPGWICYAEKTHGTILNLIDTTKSPQQIMGSLLKDHFANQLGVTPDRIYHVSIMPCYDKKLEASRQDFYNDLYRTRDVDLVLATSEVELMIQKEQIDFSNVPLVPYHSQFTRTIGSELAKTEGSSSGGYLSYIMRYAVYSLYNINISPQDVESGGNGITVIPGRNSDFTEVFYTPPNHTEPTLKFAYAYGFRNIQNLVRKVKTKSKRTTTKYDFVEVMACPSGCINGGGQLKNEAVSSKEWVAIQERVYQNDKVRLLTAPELSPVVQLYQEWLGGEGTAKAQHMLHTTYHAVENNFQSGLAVKW</sequence>
<proteinExistence type="inferred from homology"/>
<dbReference type="Gene3D" id="3.40.950.10">
    <property type="entry name" value="Fe-only Hydrogenase (Larger Subunit), Chain L, domain 3"/>
    <property type="match status" value="1"/>
</dbReference>
<accession>A0AAD5UHR7</accession>
<dbReference type="InterPro" id="IPR003149">
    <property type="entry name" value="Fe_hydrogenase_ssu"/>
</dbReference>
<keyword evidence="2" id="KW-0411">Iron-sulfur</keyword>
<evidence type="ECO:0000313" key="5">
    <source>
        <dbReference type="Proteomes" id="UP001210925"/>
    </source>
</evidence>
<dbReference type="InterPro" id="IPR050340">
    <property type="entry name" value="Cytosolic_Fe-S_CAF"/>
</dbReference>
<keyword evidence="2" id="KW-0408">Iron</keyword>
<protein>
    <recommendedName>
        <fullName evidence="3">Iron hydrogenase small subunit domain-containing protein</fullName>
    </recommendedName>
</protein>
<keyword evidence="2" id="KW-0004">4Fe-4S</keyword>
<evidence type="ECO:0000313" key="4">
    <source>
        <dbReference type="EMBL" id="KAJ3258450.1"/>
    </source>
</evidence>
<dbReference type="InterPro" id="IPR004108">
    <property type="entry name" value="Fe_hydrogenase_lsu_C"/>
</dbReference>